<accession>L7MBP3</accession>
<reference evidence="2" key="2">
    <citation type="journal article" date="2015" name="J. Proteomics">
        <title>Sexual differences in the sialomes of the zebra tick, Rhipicephalus pulchellus.</title>
        <authorList>
            <person name="Tan A.W."/>
            <person name="Francischetti I.M."/>
            <person name="Slovak M."/>
            <person name="Kini R.M."/>
            <person name="Ribeiro J.M."/>
        </authorList>
    </citation>
    <scope>NUCLEOTIDE SEQUENCE</scope>
    <source>
        <tissue evidence="2">Salivary gland</tissue>
    </source>
</reference>
<feature type="chain" id="PRO_5003982015" evidence="1">
    <location>
        <begin position="24"/>
        <end position="226"/>
    </location>
</feature>
<evidence type="ECO:0000313" key="2">
    <source>
        <dbReference type="EMBL" id="JAA60603.1"/>
    </source>
</evidence>
<dbReference type="AlphaFoldDB" id="L7MBP3"/>
<dbReference type="EMBL" id="GACK01004431">
    <property type="protein sequence ID" value="JAA60603.1"/>
    <property type="molecule type" value="mRNA"/>
</dbReference>
<organism evidence="2">
    <name type="scientific">Rhipicephalus pulchellus</name>
    <name type="common">Yellow backed tick</name>
    <name type="synonym">Dermacentor pulchellus</name>
    <dbReference type="NCBI Taxonomy" id="72859"/>
    <lineage>
        <taxon>Eukaryota</taxon>
        <taxon>Metazoa</taxon>
        <taxon>Ecdysozoa</taxon>
        <taxon>Arthropoda</taxon>
        <taxon>Chelicerata</taxon>
        <taxon>Arachnida</taxon>
        <taxon>Acari</taxon>
        <taxon>Parasitiformes</taxon>
        <taxon>Ixodida</taxon>
        <taxon>Ixodoidea</taxon>
        <taxon>Ixodidae</taxon>
        <taxon>Rhipicephalinae</taxon>
        <taxon>Rhipicephalus</taxon>
        <taxon>Rhipicephalus</taxon>
    </lineage>
</organism>
<protein>
    <submittedName>
        <fullName evidence="2">Putative secreted peptide</fullName>
    </submittedName>
</protein>
<evidence type="ECO:0000256" key="1">
    <source>
        <dbReference type="SAM" id="SignalP"/>
    </source>
</evidence>
<keyword evidence="1" id="KW-0732">Signal</keyword>
<reference evidence="2" key="1">
    <citation type="submission" date="2012-11" db="EMBL/GenBank/DDBJ databases">
        <authorList>
            <person name="Lucero-Rivera Y.E."/>
            <person name="Tovar-Ramirez D."/>
        </authorList>
    </citation>
    <scope>NUCLEOTIDE SEQUENCE</scope>
    <source>
        <tissue evidence="2">Salivary gland</tissue>
    </source>
</reference>
<name>L7MBP3_RHIPC</name>
<feature type="signal peptide" evidence="1">
    <location>
        <begin position="1"/>
        <end position="23"/>
    </location>
</feature>
<proteinExistence type="evidence at transcript level"/>
<sequence>MKQAYRVVLCLCVFSINQGQVYGRYRPSKPIGQGVEALVRVYYDNGYVLSEQTIKKLIEKNITKHFEQNITKHFEKIFLQIQEKLHNDKIMVNLTVQHVQKNDNLTVFIKQNETVNGNATLEALKGLLLQPPHLPNNTIGYHFTGYNINETRPDALYTNNTFCTEQPTATVLQSLQFTNFYLSAWKMTLFILGSNHTPVPDKEDYKRMNDSFWRCSHEAGKATKIS</sequence>